<keyword evidence="1" id="KW-0614">Plasmid</keyword>
<geneLocation type="plasmid" evidence="1">
    <name>pGL5</name>
</geneLocation>
<organism evidence="1">
    <name type="scientific">Lactococcus garvieae</name>
    <dbReference type="NCBI Taxonomy" id="1363"/>
    <lineage>
        <taxon>Bacteria</taxon>
        <taxon>Bacillati</taxon>
        <taxon>Bacillota</taxon>
        <taxon>Bacilli</taxon>
        <taxon>Lactobacillales</taxon>
        <taxon>Streptococcaceae</taxon>
        <taxon>Lactococcus</taxon>
    </lineage>
</organism>
<proteinExistence type="predicted"/>
<reference evidence="1" key="1">
    <citation type="journal article" date="2012" name="PLoS ONE">
        <title>Characterization of plasmids in a human clinical strain of Lactococcus garvieae.</title>
        <authorList>
            <person name="Aguado-Urda M."/>
            <person name="Gibello A."/>
            <person name="Blanco M.M."/>
            <person name="Lopez-Campos G.H."/>
            <person name="Cutuli M.T."/>
            <person name="Fernandez-Garayzabal J.F."/>
        </authorList>
    </citation>
    <scope>NUCLEOTIDE SEQUENCE [LARGE SCALE GENOMIC DNA]</scope>
    <source>
        <strain evidence="1">21881</strain>
        <plasmid evidence="1">pGL5</plasmid>
    </source>
</reference>
<dbReference type="RefSeq" id="WP_014386621.1">
    <property type="nucleotide sequence ID" value="NC_016982.1"/>
</dbReference>
<dbReference type="AlphaFoldDB" id="H2B2U7"/>
<accession>H2B2U7</accession>
<sequence>MARPAKSYEEKVKPYLKDIREWRNQDVSIVQVAKRLNVTQPFLNAKAKEYPELEVALKARPLTEEELKRKEENEAAYRTRYLSSTKSFIRRHATFEEKQDFIALILEKSSEIEQEKIIKQILELRKKE</sequence>
<evidence type="ECO:0000313" key="1">
    <source>
        <dbReference type="EMBL" id="CCF71056.1"/>
    </source>
</evidence>
<name>H2B2U7_9LACT</name>
<protein>
    <submittedName>
        <fullName evidence="1">Uncharacterized protein</fullName>
    </submittedName>
</protein>
<dbReference type="EMBL" id="HE651326">
    <property type="protein sequence ID" value="CCF71056.1"/>
    <property type="molecule type" value="Genomic_DNA"/>
</dbReference>